<evidence type="ECO:0000256" key="3">
    <source>
        <dbReference type="ARBA" id="ARBA00023163"/>
    </source>
</evidence>
<dbReference type="Gene3D" id="1.10.1660.10">
    <property type="match status" value="1"/>
</dbReference>
<evidence type="ECO:0000259" key="4">
    <source>
        <dbReference type="PROSITE" id="PS50937"/>
    </source>
</evidence>
<name>A0A1E7DN03_9BACI</name>
<dbReference type="GO" id="GO:0046872">
    <property type="term" value="F:metal ion binding"/>
    <property type="evidence" value="ECO:0007669"/>
    <property type="project" value="InterPro"/>
</dbReference>
<evidence type="ECO:0000256" key="1">
    <source>
        <dbReference type="ARBA" id="ARBA00023015"/>
    </source>
</evidence>
<dbReference type="STRING" id="1714016.BA724_09320"/>
<dbReference type="AlphaFoldDB" id="A0A1E7DN03"/>
<dbReference type="GO" id="GO:0031419">
    <property type="term" value="F:cobalamin binding"/>
    <property type="evidence" value="ECO:0007669"/>
    <property type="project" value="InterPro"/>
</dbReference>
<reference evidence="6 7" key="1">
    <citation type="submission" date="2016-06" db="EMBL/GenBank/DDBJ databases">
        <title>Domibacillus iocasae genome sequencing.</title>
        <authorList>
            <person name="Verma A."/>
            <person name="Pal Y."/>
            <person name="Ojha A.K."/>
            <person name="Krishnamurthi S."/>
        </authorList>
    </citation>
    <scope>NUCLEOTIDE SEQUENCE [LARGE SCALE GENOMIC DNA]</scope>
    <source>
        <strain evidence="6 7">DSM 29979</strain>
    </source>
</reference>
<dbReference type="PANTHER" id="PTHR30204:SF67">
    <property type="entry name" value="HTH-TYPE TRANSCRIPTIONAL REGULATOR MLRA-RELATED"/>
    <property type="match status" value="1"/>
</dbReference>
<dbReference type="InterPro" id="IPR000551">
    <property type="entry name" value="MerR-type_HTH_dom"/>
</dbReference>
<dbReference type="Pfam" id="PF02310">
    <property type="entry name" value="B12-binding"/>
    <property type="match status" value="1"/>
</dbReference>
<dbReference type="InterPro" id="IPR006158">
    <property type="entry name" value="Cobalamin-bd"/>
</dbReference>
<dbReference type="InterPro" id="IPR036594">
    <property type="entry name" value="Meth_synthase_dom"/>
</dbReference>
<dbReference type="InterPro" id="IPR047057">
    <property type="entry name" value="MerR_fam"/>
</dbReference>
<evidence type="ECO:0000313" key="6">
    <source>
        <dbReference type="EMBL" id="OES44467.1"/>
    </source>
</evidence>
<dbReference type="SUPFAM" id="SSF52242">
    <property type="entry name" value="Cobalamin (vitamin B12)-binding domain"/>
    <property type="match status" value="1"/>
</dbReference>
<dbReference type="Proteomes" id="UP000095658">
    <property type="component" value="Unassembled WGS sequence"/>
</dbReference>
<dbReference type="CDD" id="cd01104">
    <property type="entry name" value="HTH_MlrA-CarA"/>
    <property type="match status" value="1"/>
</dbReference>
<keyword evidence="1" id="KW-0805">Transcription regulation</keyword>
<protein>
    <submittedName>
        <fullName evidence="6">MerR family transcriptional regulator</fullName>
    </submittedName>
</protein>
<dbReference type="InterPro" id="IPR036724">
    <property type="entry name" value="Cobalamin-bd_sf"/>
</dbReference>
<keyword evidence="3" id="KW-0804">Transcription</keyword>
<dbReference type="Pfam" id="PF13411">
    <property type="entry name" value="MerR_1"/>
    <property type="match status" value="1"/>
</dbReference>
<comment type="caution">
    <text evidence="6">The sequence shown here is derived from an EMBL/GenBank/DDBJ whole genome shotgun (WGS) entry which is preliminary data.</text>
</comment>
<evidence type="ECO:0000256" key="2">
    <source>
        <dbReference type="ARBA" id="ARBA00023125"/>
    </source>
</evidence>
<dbReference type="RefSeq" id="WP_069939061.1">
    <property type="nucleotide sequence ID" value="NZ_MAMP01000022.1"/>
</dbReference>
<dbReference type="InterPro" id="IPR003759">
    <property type="entry name" value="Cbl-bd_cap"/>
</dbReference>
<dbReference type="SUPFAM" id="SSF46955">
    <property type="entry name" value="Putative DNA-binding domain"/>
    <property type="match status" value="1"/>
</dbReference>
<organism evidence="6 7">
    <name type="scientific">Domibacillus iocasae</name>
    <dbReference type="NCBI Taxonomy" id="1714016"/>
    <lineage>
        <taxon>Bacteria</taxon>
        <taxon>Bacillati</taxon>
        <taxon>Bacillota</taxon>
        <taxon>Bacilli</taxon>
        <taxon>Bacillales</taxon>
        <taxon>Bacillaceae</taxon>
        <taxon>Domibacillus</taxon>
    </lineage>
</organism>
<dbReference type="GO" id="GO:0003700">
    <property type="term" value="F:DNA-binding transcription factor activity"/>
    <property type="evidence" value="ECO:0007669"/>
    <property type="project" value="InterPro"/>
</dbReference>
<dbReference type="SMART" id="SM00422">
    <property type="entry name" value="HTH_MERR"/>
    <property type="match status" value="1"/>
</dbReference>
<feature type="domain" description="HTH merR-type" evidence="4">
    <location>
        <begin position="5"/>
        <end position="74"/>
    </location>
</feature>
<feature type="domain" description="B12-binding" evidence="5">
    <location>
        <begin position="175"/>
        <end position="294"/>
    </location>
</feature>
<proteinExistence type="predicted"/>
<dbReference type="Gene3D" id="3.40.50.280">
    <property type="entry name" value="Cobalamin-binding domain"/>
    <property type="match status" value="1"/>
</dbReference>
<dbReference type="OrthoDB" id="9800334at2"/>
<dbReference type="Pfam" id="PF02607">
    <property type="entry name" value="B12-binding_2"/>
    <property type="match status" value="1"/>
</dbReference>
<evidence type="ECO:0000313" key="7">
    <source>
        <dbReference type="Proteomes" id="UP000095658"/>
    </source>
</evidence>
<dbReference type="PANTHER" id="PTHR30204">
    <property type="entry name" value="REDOX-CYCLING DRUG-SENSING TRANSCRIPTIONAL ACTIVATOR SOXR"/>
    <property type="match status" value="1"/>
</dbReference>
<dbReference type="PROSITE" id="PS51332">
    <property type="entry name" value="B12_BINDING"/>
    <property type="match status" value="1"/>
</dbReference>
<keyword evidence="2" id="KW-0238">DNA-binding</keyword>
<evidence type="ECO:0000259" key="5">
    <source>
        <dbReference type="PROSITE" id="PS51332"/>
    </source>
</evidence>
<dbReference type="Gene3D" id="1.10.1240.10">
    <property type="entry name" value="Methionine synthase domain"/>
    <property type="match status" value="1"/>
</dbReference>
<dbReference type="PROSITE" id="PS50937">
    <property type="entry name" value="HTH_MERR_2"/>
    <property type="match status" value="1"/>
</dbReference>
<keyword evidence="7" id="KW-1185">Reference proteome</keyword>
<dbReference type="InterPro" id="IPR009061">
    <property type="entry name" value="DNA-bd_dom_put_sf"/>
</dbReference>
<dbReference type="GO" id="GO:0003677">
    <property type="term" value="F:DNA binding"/>
    <property type="evidence" value="ECO:0007669"/>
    <property type="project" value="UniProtKB-KW"/>
</dbReference>
<dbReference type="EMBL" id="MAMP01000022">
    <property type="protein sequence ID" value="OES44467.1"/>
    <property type="molecule type" value="Genomic_DNA"/>
</dbReference>
<accession>A0A1E7DN03</accession>
<sequence length="294" mass="33115">MTEGKYNIKAVSTLTGIQPGTLRAWERRYDILEPVRNEAGHRLYTDEHIRKLKWLSEKVQQGFTISQAASLLDQHNDAPSYLPNTESSQHEALTEELLQALLRFDEVKAQELINKAFALYTIDNVTINILAALLVRIGTLWEGGEITTAHEHFATSILRSRIGMVMHSFPHNGVLPKVIAVCGPDEWHELGLLIFTLFVRRLGYEVVYLGASLKEGDIFTVTEIVQPKFLFLSCTLLQNLEPTLQLADELKEKYPKIDIGIGGAAMNGRIPERAAQYVVGGSQSEWNKWMSSRL</sequence>
<gene>
    <name evidence="6" type="ORF">BA724_09320</name>
</gene>